<organism evidence="1 2">
    <name type="scientific">Suillus placidus</name>
    <dbReference type="NCBI Taxonomy" id="48579"/>
    <lineage>
        <taxon>Eukaryota</taxon>
        <taxon>Fungi</taxon>
        <taxon>Dikarya</taxon>
        <taxon>Basidiomycota</taxon>
        <taxon>Agaricomycotina</taxon>
        <taxon>Agaricomycetes</taxon>
        <taxon>Agaricomycetidae</taxon>
        <taxon>Boletales</taxon>
        <taxon>Suillineae</taxon>
        <taxon>Suillaceae</taxon>
        <taxon>Suillus</taxon>
    </lineage>
</organism>
<comment type="caution">
    <text evidence="1">The sequence shown here is derived from an EMBL/GenBank/DDBJ whole genome shotgun (WGS) entry which is preliminary data.</text>
</comment>
<protein>
    <submittedName>
        <fullName evidence="1">Uncharacterized protein</fullName>
    </submittedName>
</protein>
<gene>
    <name evidence="1" type="ORF">EV702DRAFT_139082</name>
</gene>
<evidence type="ECO:0000313" key="1">
    <source>
        <dbReference type="EMBL" id="KAG1778803.1"/>
    </source>
</evidence>
<dbReference type="Proteomes" id="UP000714275">
    <property type="component" value="Unassembled WGS sequence"/>
</dbReference>
<reference evidence="1" key="1">
    <citation type="journal article" date="2020" name="New Phytol.">
        <title>Comparative genomics reveals dynamic genome evolution in host specialist ectomycorrhizal fungi.</title>
        <authorList>
            <person name="Lofgren L.A."/>
            <person name="Nguyen N.H."/>
            <person name="Vilgalys R."/>
            <person name="Ruytinx J."/>
            <person name="Liao H.L."/>
            <person name="Branco S."/>
            <person name="Kuo A."/>
            <person name="LaButti K."/>
            <person name="Lipzen A."/>
            <person name="Andreopoulos W."/>
            <person name="Pangilinan J."/>
            <person name="Riley R."/>
            <person name="Hundley H."/>
            <person name="Na H."/>
            <person name="Barry K."/>
            <person name="Grigoriev I.V."/>
            <person name="Stajich J.E."/>
            <person name="Kennedy P.G."/>
        </authorList>
    </citation>
    <scope>NUCLEOTIDE SEQUENCE</scope>
    <source>
        <strain evidence="1">DOB743</strain>
    </source>
</reference>
<dbReference type="AlphaFoldDB" id="A0A9P7D4I0"/>
<accession>A0A9P7D4I0</accession>
<name>A0A9P7D4I0_9AGAM</name>
<keyword evidence="2" id="KW-1185">Reference proteome</keyword>
<proteinExistence type="predicted"/>
<dbReference type="OrthoDB" id="10486867at2759"/>
<sequence length="153" mass="16450">MRLSLCSRMPRISPPSACISSSPLLFPILTRLNICSLACFCLYQHCLLSISSNSLLGTRSVSTTVFPCTSTSSSISLVSSVLQRAPSSISMVIAQESFQLQVAVPRDHVHSKVSWDIGEAGLSTTEEPTIIGSSMGRTVFNLLISSACHNRET</sequence>
<dbReference type="EMBL" id="JABBWD010000014">
    <property type="protein sequence ID" value="KAG1778803.1"/>
    <property type="molecule type" value="Genomic_DNA"/>
</dbReference>
<evidence type="ECO:0000313" key="2">
    <source>
        <dbReference type="Proteomes" id="UP000714275"/>
    </source>
</evidence>